<dbReference type="InterPro" id="IPR014833">
    <property type="entry name" value="TnsA_N"/>
</dbReference>
<organism evidence="3 4">
    <name type="scientific">Holdemanella biformis</name>
    <dbReference type="NCBI Taxonomy" id="1735"/>
    <lineage>
        <taxon>Bacteria</taxon>
        <taxon>Bacillati</taxon>
        <taxon>Bacillota</taxon>
        <taxon>Erysipelotrichia</taxon>
        <taxon>Erysipelotrichales</taxon>
        <taxon>Erysipelotrichaceae</taxon>
        <taxon>Holdemanella</taxon>
    </lineage>
</organism>
<dbReference type="AlphaFoldDB" id="A0A412J3R2"/>
<accession>A0A412J3R2</accession>
<proteinExistence type="predicted"/>
<dbReference type="Gene3D" id="3.40.1350.10">
    <property type="match status" value="1"/>
</dbReference>
<protein>
    <recommendedName>
        <fullName evidence="2">TnsA endonuclease N-terminal domain-containing protein</fullName>
    </recommendedName>
</protein>
<dbReference type="GO" id="GO:0003676">
    <property type="term" value="F:nucleic acid binding"/>
    <property type="evidence" value="ECO:0007669"/>
    <property type="project" value="InterPro"/>
</dbReference>
<evidence type="ECO:0000313" key="3">
    <source>
        <dbReference type="EMBL" id="RGS46788.1"/>
    </source>
</evidence>
<reference evidence="3 4" key="1">
    <citation type="submission" date="2018-08" db="EMBL/GenBank/DDBJ databases">
        <title>A genome reference for cultivated species of the human gut microbiota.</title>
        <authorList>
            <person name="Zou Y."/>
            <person name="Xue W."/>
            <person name="Luo G."/>
        </authorList>
    </citation>
    <scope>NUCLEOTIDE SEQUENCE [LARGE SCALE GENOMIC DNA]</scope>
    <source>
        <strain evidence="3 4">AF22-10AC</strain>
    </source>
</reference>
<evidence type="ECO:0000259" key="2">
    <source>
        <dbReference type="Pfam" id="PF08722"/>
    </source>
</evidence>
<evidence type="ECO:0000313" key="4">
    <source>
        <dbReference type="Proteomes" id="UP000285274"/>
    </source>
</evidence>
<gene>
    <name evidence="3" type="ORF">DWX92_05525</name>
</gene>
<evidence type="ECO:0000256" key="1">
    <source>
        <dbReference type="SAM" id="MobiDB-lite"/>
    </source>
</evidence>
<name>A0A412J3R2_9FIRM</name>
<dbReference type="InterPro" id="IPR011856">
    <property type="entry name" value="tRNA_endonuc-like_dom_sf"/>
</dbReference>
<dbReference type="InterPro" id="IPR011335">
    <property type="entry name" value="Restrct_endonuc-II-like"/>
</dbReference>
<feature type="domain" description="TnsA endonuclease N-terminal" evidence="2">
    <location>
        <begin position="84"/>
        <end position="177"/>
    </location>
</feature>
<sequence length="268" mass="31280">MWKIGHKSRKEQNQRRQNMKEKSDINKLLEGRCRGQGVEYVAFKKANESHSIGTATAIYDPIAGRTVDVLSMNEFRFFMITRFDPKVVEIKEQMLMIPGLVAKAAAKNGFRIPTNILTTDFVVFYEDGTIKAFSVKSSKKIFDKERYKDKGKWRALVRRQKLERDYWELLGVEWSIIYGDELNVMEAANIRACLKCYNQQNVSTIDHMYRYLIAHHHVAVDLTQKIHFTKVAKENEEEIRRLYKEVTDNGTKNCIGTRQNNLLRGNHL</sequence>
<dbReference type="EMBL" id="QRVM01000019">
    <property type="protein sequence ID" value="RGS46788.1"/>
    <property type="molecule type" value="Genomic_DNA"/>
</dbReference>
<dbReference type="SUPFAM" id="SSF52980">
    <property type="entry name" value="Restriction endonuclease-like"/>
    <property type="match status" value="1"/>
</dbReference>
<dbReference type="Proteomes" id="UP000285274">
    <property type="component" value="Unassembled WGS sequence"/>
</dbReference>
<feature type="compositionally biased region" description="Basic and acidic residues" evidence="1">
    <location>
        <begin position="10"/>
        <end position="24"/>
    </location>
</feature>
<dbReference type="Pfam" id="PF08722">
    <property type="entry name" value="Tn7_TnsA-like_N"/>
    <property type="match status" value="1"/>
</dbReference>
<feature type="region of interest" description="Disordered" evidence="1">
    <location>
        <begin position="1"/>
        <end position="24"/>
    </location>
</feature>
<comment type="caution">
    <text evidence="3">The sequence shown here is derived from an EMBL/GenBank/DDBJ whole genome shotgun (WGS) entry which is preliminary data.</text>
</comment>